<evidence type="ECO:0000313" key="1">
    <source>
        <dbReference type="EMBL" id="MDR6713303.1"/>
    </source>
</evidence>
<proteinExistence type="predicted"/>
<comment type="caution">
    <text evidence="1">The sequence shown here is derived from an EMBL/GenBank/DDBJ whole genome shotgun (WGS) entry which is preliminary data.</text>
</comment>
<dbReference type="EMBL" id="JAVDTH010000016">
    <property type="protein sequence ID" value="MDR6713303.1"/>
    <property type="molecule type" value="Genomic_DNA"/>
</dbReference>
<gene>
    <name evidence="1" type="ORF">J2W83_002911</name>
</gene>
<dbReference type="Proteomes" id="UP001259587">
    <property type="component" value="Unassembled WGS sequence"/>
</dbReference>
<keyword evidence="2" id="KW-1185">Reference proteome</keyword>
<accession>A0ACC6K4E5</accession>
<name>A0ACC6K4E5_9PSED</name>
<reference evidence="1" key="1">
    <citation type="submission" date="2023-07" db="EMBL/GenBank/DDBJ databases">
        <title>Sorghum-associated microbial communities from plants grown in Nebraska, USA.</title>
        <authorList>
            <person name="Schachtman D."/>
        </authorList>
    </citation>
    <scope>NUCLEOTIDE SEQUENCE</scope>
    <source>
        <strain evidence="1">BE56</strain>
    </source>
</reference>
<organism evidence="1 2">
    <name type="scientific">Pseudomonas hunanensis</name>
    <dbReference type="NCBI Taxonomy" id="1247546"/>
    <lineage>
        <taxon>Bacteria</taxon>
        <taxon>Pseudomonadati</taxon>
        <taxon>Pseudomonadota</taxon>
        <taxon>Gammaproteobacteria</taxon>
        <taxon>Pseudomonadales</taxon>
        <taxon>Pseudomonadaceae</taxon>
        <taxon>Pseudomonas</taxon>
    </lineage>
</organism>
<evidence type="ECO:0000313" key="2">
    <source>
        <dbReference type="Proteomes" id="UP001259587"/>
    </source>
</evidence>
<sequence>MQPLKLIETLTGQINALLEQLPVIEQPLHNNLQTRRKIHSDLASYWSELNPQGLNRRQSLIALRQLYLLAEIDLRVSDDTLSADQAAPLRACIEHPRAWQRQQIPAAKRPQVYRPVLENLQPHWRSYLPGAMVIISGTAEGTLLEADAQTGEVLLCCLSQGIEVFPSLKALHDELCERLDDPIQSKALLHLYADQQSAKQARLAARLRYEWYADDPIEAQVLQLIDTQRQRLNLPSLWDNTQTPSTTTRHAQVMAAIRLDNDLGTQATLNTRYSRLLEKHMPAWLRDADTQSLSHIMQTMQELVVASEMAAAPGILTQEQFLRQNDLRTWTRARLQERLRDDFGLQLAPQDITVSITRARQVGPQPYPFNPSLFVTWHGLKQVGDETIEMVTERLPLDDLALVNLAWFNYDYWLTARVSHVEARTLPPAMTPTYVKTLVRSLNAGGGYADFLHTQLVDSRAGRWRLHAHARINRARMRAEAVKARYAGHFAEHRVERGYRWATAVLDQPDNALRAPVDGHAVTVRQLLIKGHTVQGVLLINTQQSSVPSFLMYTPEAPDRRNWREFSTTRQLLRTLRDKPALRQYLSARLPQVEESELQRLLLKGGLGSSVSMPAVTDDLFFAVYMAEVRAQLAAVDASSQTTREVNVQSVIDLSWRLLDLVSLVLPAKALMALSIGRMVLDICDGIQAHQRDDMEGVLRHFYNTISHATDAGGSFIATGILRRAVRGLPKQPPLPLPARYRVNVDTSTLRYRIDGVHDIGVYEQVSSFGGLSQYFVRDNQGSHYKVSFDGKRWQVIDPEQPDAYLQQPIKRLRNGQWVVDSPVLWYDGLPDLPGLLGQCRLQPPLAGTLVAQGHGVQAFEEQYYLPTRFGQVALRRHLLEGYWHLLIPGAEDAGVVPWAVLRWHAGEWQIRLRQAGRASAWLALPVND</sequence>
<protein>
    <submittedName>
        <fullName evidence="1">Uncharacterized protein</fullName>
    </submittedName>
</protein>